<dbReference type="Proteomes" id="UP000002432">
    <property type="component" value="Chromosome"/>
</dbReference>
<reference evidence="3 4" key="1">
    <citation type="journal article" date="2009" name="Appl. Environ. Microbiol.">
        <title>Three genomes from the phylum Acidobacteria provide insight into the lifestyles of these microorganisms in soils.</title>
        <authorList>
            <person name="Ward N.L."/>
            <person name="Challacombe J.F."/>
            <person name="Janssen P.H."/>
            <person name="Henrissat B."/>
            <person name="Coutinho P.M."/>
            <person name="Wu M."/>
            <person name="Xie G."/>
            <person name="Haft D.H."/>
            <person name="Sait M."/>
            <person name="Badger J."/>
            <person name="Barabote R.D."/>
            <person name="Bradley B."/>
            <person name="Brettin T.S."/>
            <person name="Brinkac L.M."/>
            <person name="Bruce D."/>
            <person name="Creasy T."/>
            <person name="Daugherty S.C."/>
            <person name="Davidsen T.M."/>
            <person name="DeBoy R.T."/>
            <person name="Detter J.C."/>
            <person name="Dodson R.J."/>
            <person name="Durkin A.S."/>
            <person name="Ganapathy A."/>
            <person name="Gwinn-Giglio M."/>
            <person name="Han C.S."/>
            <person name="Khouri H."/>
            <person name="Kiss H."/>
            <person name="Kothari S.P."/>
            <person name="Madupu R."/>
            <person name="Nelson K.E."/>
            <person name="Nelson W.C."/>
            <person name="Paulsen I."/>
            <person name="Penn K."/>
            <person name="Ren Q."/>
            <person name="Rosovitz M.J."/>
            <person name="Selengut J.D."/>
            <person name="Shrivastava S."/>
            <person name="Sullivan S.A."/>
            <person name="Tapia R."/>
            <person name="Thompson L.S."/>
            <person name="Watkins K.L."/>
            <person name="Yang Q."/>
            <person name="Yu C."/>
            <person name="Zafar N."/>
            <person name="Zhou L."/>
            <person name="Kuske C.R."/>
        </authorList>
    </citation>
    <scope>NUCLEOTIDE SEQUENCE [LARGE SCALE GENOMIC DNA]</scope>
    <source>
        <strain evidence="3 4">Ellin345</strain>
    </source>
</reference>
<feature type="chain" id="PRO_5004191201" evidence="2">
    <location>
        <begin position="20"/>
        <end position="747"/>
    </location>
</feature>
<organism evidence="3 4">
    <name type="scientific">Koribacter versatilis (strain Ellin345)</name>
    <dbReference type="NCBI Taxonomy" id="204669"/>
    <lineage>
        <taxon>Bacteria</taxon>
        <taxon>Pseudomonadati</taxon>
        <taxon>Acidobacteriota</taxon>
        <taxon>Terriglobia</taxon>
        <taxon>Terriglobales</taxon>
        <taxon>Candidatus Korobacteraceae</taxon>
        <taxon>Candidatus Korobacter</taxon>
    </lineage>
</organism>
<feature type="compositionally biased region" description="Basic and acidic residues" evidence="1">
    <location>
        <begin position="708"/>
        <end position="721"/>
    </location>
</feature>
<sequence>MLSRIAFLCSCLVTCLVFMGQQPSVEVPRLIRFSGQLHGSSGTVGITFALHKSQEDSATLWSETQNVTLADDGKYSVLLGATTAGGVPTELFTSGEAHWLSIHVEGQAEERVLLVSVPYALKAAEAESLGGHAAGDFVTSQNLGAAVQTQLQQLSASGFNVRNSVGVKGNVVTDMATNFTDNNSSQIVLVTQNGAGNALVANAITGNGLQGSTANAAAYGVVGINTAASGTAVGMRGTTGSAGGIAVYGTSNATSGTGTGVKGISASPNGYGVFGQNSSPTGAAYGFRGSSASTGGVAIYGTATATSGTTKGLVASVASVDGIGAVFQNTNSSGKLLSGQSGSASTEVFSVAGNGDVTTQGGFKAPGNTTNYIGGLLGVQTTTPNAQIDVEGTGNLGILAQKSSCAAIVAALPSTSSVTCSTIFAKNGASGAALYAESTGTGPSIHAENDTTTASGVGIEAVTNSESVLPLRLVNSGGGLLMAGYASNSSAVRTFSIDSQGDADAASIFAESSTSIALEGISEAASFATGVYGEAFGSTSRGVEGYSDTGYAGYFNGNVYVSGSVSKSGGSFKIDHPLDPANKYLSHSFVESPDMMNIYNGIAVLDARGEAVVTMPEWFEALNRDFRYQLTSMGAFMPVYVAEEISGNRFKIAGGKPGKKVSWQVTGIRHDAWANANRIPVEEEKAGEERGTYVHPQLFGQPESAGVDYKRQQARKAEAAKHRALKNVPTEEKKVVMQTSLQTAKPN</sequence>
<name>Q1IS14_KORVE</name>
<evidence type="ECO:0000256" key="1">
    <source>
        <dbReference type="SAM" id="MobiDB-lite"/>
    </source>
</evidence>
<dbReference type="eggNOG" id="COG5295">
    <property type="taxonomic scope" value="Bacteria"/>
</dbReference>
<dbReference type="HOGENOM" id="CLU_366304_0_0_0"/>
<keyword evidence="4" id="KW-1185">Reference proteome</keyword>
<feature type="compositionally biased region" description="Polar residues" evidence="1">
    <location>
        <begin position="737"/>
        <end position="747"/>
    </location>
</feature>
<dbReference type="EMBL" id="CP000360">
    <property type="protein sequence ID" value="ABF40336.1"/>
    <property type="molecule type" value="Genomic_DNA"/>
</dbReference>
<dbReference type="KEGG" id="aba:Acid345_1334"/>
<dbReference type="AlphaFoldDB" id="Q1IS14"/>
<keyword evidence="2" id="KW-0732">Signal</keyword>
<proteinExistence type="predicted"/>
<evidence type="ECO:0000313" key="3">
    <source>
        <dbReference type="EMBL" id="ABF40336.1"/>
    </source>
</evidence>
<dbReference type="OrthoDB" id="966072at2"/>
<dbReference type="STRING" id="204669.Acid345_1334"/>
<feature type="signal peptide" evidence="2">
    <location>
        <begin position="1"/>
        <end position="19"/>
    </location>
</feature>
<gene>
    <name evidence="3" type="ordered locus">Acid345_1334</name>
</gene>
<dbReference type="RefSeq" id="WP_011522138.1">
    <property type="nucleotide sequence ID" value="NC_008009.1"/>
</dbReference>
<evidence type="ECO:0000313" key="4">
    <source>
        <dbReference type="Proteomes" id="UP000002432"/>
    </source>
</evidence>
<dbReference type="EnsemblBacteria" id="ABF40336">
    <property type="protein sequence ID" value="ABF40336"/>
    <property type="gene ID" value="Acid345_1334"/>
</dbReference>
<protein>
    <submittedName>
        <fullName evidence="3">Uncharacterized protein</fullName>
    </submittedName>
</protein>
<feature type="region of interest" description="Disordered" evidence="1">
    <location>
        <begin position="707"/>
        <end position="747"/>
    </location>
</feature>
<evidence type="ECO:0000256" key="2">
    <source>
        <dbReference type="SAM" id="SignalP"/>
    </source>
</evidence>
<accession>Q1IS14</accession>